<dbReference type="GO" id="GO:0005739">
    <property type="term" value="C:mitochondrion"/>
    <property type="evidence" value="ECO:0007669"/>
    <property type="project" value="TreeGrafter"/>
</dbReference>
<dbReference type="PANTHER" id="PTHR46679:SF1">
    <property type="entry name" value="GLUTAREDOXIN-2, MITOCHONDRIAL"/>
    <property type="match status" value="1"/>
</dbReference>
<dbReference type="WBParaSite" id="DME_0000583701-mRNA-1">
    <property type="protein sequence ID" value="DME_0000583701-mRNA-1"/>
    <property type="gene ID" value="DME_0000583701"/>
</dbReference>
<keyword evidence="4" id="KW-1015">Disulfide bond</keyword>
<keyword evidence="5" id="KW-0676">Redox-active center</keyword>
<dbReference type="InterPro" id="IPR014025">
    <property type="entry name" value="Glutaredoxin_subgr"/>
</dbReference>
<dbReference type="SUPFAM" id="SSF52833">
    <property type="entry name" value="Thioredoxin-like"/>
    <property type="match status" value="1"/>
</dbReference>
<proteinExistence type="inferred from homology"/>
<dbReference type="PROSITE" id="PS51354">
    <property type="entry name" value="GLUTAREDOXIN_2"/>
    <property type="match status" value="1"/>
</dbReference>
<keyword evidence="3" id="KW-0249">Electron transport</keyword>
<name>A0A0N4UEM6_DRAME</name>
<evidence type="ECO:0000313" key="8">
    <source>
        <dbReference type="Proteomes" id="UP000038040"/>
    </source>
</evidence>
<keyword evidence="9" id="KW-1185">Reference proteome</keyword>
<feature type="domain" description="Glutaredoxin" evidence="6">
    <location>
        <begin position="23"/>
        <end position="90"/>
    </location>
</feature>
<dbReference type="PANTHER" id="PTHR46679">
    <property type="match status" value="1"/>
</dbReference>
<accession>A0A0N4UEM6</accession>
<evidence type="ECO:0000256" key="2">
    <source>
        <dbReference type="ARBA" id="ARBA00022448"/>
    </source>
</evidence>
<organism evidence="8 10">
    <name type="scientific">Dracunculus medinensis</name>
    <name type="common">Guinea worm</name>
    <dbReference type="NCBI Taxonomy" id="318479"/>
    <lineage>
        <taxon>Eukaryota</taxon>
        <taxon>Metazoa</taxon>
        <taxon>Ecdysozoa</taxon>
        <taxon>Nematoda</taxon>
        <taxon>Chromadorea</taxon>
        <taxon>Rhabditida</taxon>
        <taxon>Spirurina</taxon>
        <taxon>Dracunculoidea</taxon>
        <taxon>Dracunculidae</taxon>
        <taxon>Dracunculus</taxon>
    </lineage>
</organism>
<evidence type="ECO:0000256" key="1">
    <source>
        <dbReference type="ARBA" id="ARBA00007787"/>
    </source>
</evidence>
<dbReference type="GO" id="GO:0015035">
    <property type="term" value="F:protein-disulfide reductase activity"/>
    <property type="evidence" value="ECO:0007669"/>
    <property type="project" value="TreeGrafter"/>
</dbReference>
<evidence type="ECO:0000259" key="6">
    <source>
        <dbReference type="Pfam" id="PF00462"/>
    </source>
</evidence>
<dbReference type="Gene3D" id="3.40.30.10">
    <property type="entry name" value="Glutaredoxin"/>
    <property type="match status" value="1"/>
</dbReference>
<evidence type="ECO:0000313" key="9">
    <source>
        <dbReference type="Proteomes" id="UP000274756"/>
    </source>
</evidence>
<dbReference type="InterPro" id="IPR002109">
    <property type="entry name" value="Glutaredoxin"/>
</dbReference>
<gene>
    <name evidence="7" type="ORF">DME_LOCUS831</name>
</gene>
<evidence type="ECO:0000256" key="5">
    <source>
        <dbReference type="ARBA" id="ARBA00023284"/>
    </source>
</evidence>
<reference evidence="7 9" key="2">
    <citation type="submission" date="2018-11" db="EMBL/GenBank/DDBJ databases">
        <authorList>
            <consortium name="Pathogen Informatics"/>
        </authorList>
    </citation>
    <scope>NUCLEOTIDE SEQUENCE [LARGE SCALE GENOMIC DNA]</scope>
</reference>
<evidence type="ECO:0000313" key="10">
    <source>
        <dbReference type="WBParaSite" id="DME_0000583701-mRNA-1"/>
    </source>
</evidence>
<dbReference type="Pfam" id="PF00462">
    <property type="entry name" value="Glutaredoxin"/>
    <property type="match status" value="1"/>
</dbReference>
<dbReference type="OrthoDB" id="418495at2759"/>
<sequence length="119" mass="13507">MGNSLKKHMNISQIESEIREHPVVIYTKSMCAYCKRAKDLLTAVNVAYEEKNLDSMQADSPDIYQSYVNGLVYLTRQTSVPQIFICGKFIGGFSDLEQLKKADKLFELINECSTMKLDA</sequence>
<dbReference type="InterPro" id="IPR036249">
    <property type="entry name" value="Thioredoxin-like_sf"/>
</dbReference>
<dbReference type="PRINTS" id="PR00160">
    <property type="entry name" value="GLUTAREDOXIN"/>
</dbReference>
<keyword evidence="2" id="KW-0813">Transport</keyword>
<comment type="similarity">
    <text evidence="1">Belongs to the glutaredoxin family.</text>
</comment>
<evidence type="ECO:0000313" key="7">
    <source>
        <dbReference type="EMBL" id="VDN50858.1"/>
    </source>
</evidence>
<reference evidence="10" key="1">
    <citation type="submission" date="2016-04" db="UniProtKB">
        <authorList>
            <consortium name="WormBaseParasite"/>
        </authorList>
    </citation>
    <scope>IDENTIFICATION</scope>
</reference>
<dbReference type="AlphaFoldDB" id="A0A0N4UEM6"/>
<protein>
    <submittedName>
        <fullName evidence="10">Glutaredoxin domain-containing protein</fullName>
    </submittedName>
</protein>
<evidence type="ECO:0000256" key="4">
    <source>
        <dbReference type="ARBA" id="ARBA00023157"/>
    </source>
</evidence>
<dbReference type="STRING" id="318479.A0A0N4UEM6"/>
<dbReference type="EMBL" id="UYYG01000008">
    <property type="protein sequence ID" value="VDN50858.1"/>
    <property type="molecule type" value="Genomic_DNA"/>
</dbReference>
<evidence type="ECO:0000256" key="3">
    <source>
        <dbReference type="ARBA" id="ARBA00022982"/>
    </source>
</evidence>
<dbReference type="Proteomes" id="UP000274756">
    <property type="component" value="Unassembled WGS sequence"/>
</dbReference>
<dbReference type="Proteomes" id="UP000038040">
    <property type="component" value="Unplaced"/>
</dbReference>